<evidence type="ECO:0000313" key="2">
    <source>
        <dbReference type="Proteomes" id="UP000552864"/>
    </source>
</evidence>
<dbReference type="RefSeq" id="WP_168736531.1">
    <property type="nucleotide sequence ID" value="NZ_JABAHZ010000001.1"/>
</dbReference>
<gene>
    <name evidence="1" type="ORF">HGH91_00590</name>
</gene>
<organism evidence="1 2">
    <name type="scientific">Chitinophaga eiseniae</name>
    <dbReference type="NCBI Taxonomy" id="634771"/>
    <lineage>
        <taxon>Bacteria</taxon>
        <taxon>Pseudomonadati</taxon>
        <taxon>Bacteroidota</taxon>
        <taxon>Chitinophagia</taxon>
        <taxon>Chitinophagales</taxon>
        <taxon>Chitinophagaceae</taxon>
        <taxon>Chitinophaga</taxon>
    </lineage>
</organism>
<comment type="caution">
    <text evidence="1">The sequence shown here is derived from an EMBL/GenBank/DDBJ whole genome shotgun (WGS) entry which is preliminary data.</text>
</comment>
<dbReference type="EMBL" id="JABAHZ010000001">
    <property type="protein sequence ID" value="NLR77101.1"/>
    <property type="molecule type" value="Genomic_DNA"/>
</dbReference>
<keyword evidence="2" id="KW-1185">Reference proteome</keyword>
<accession>A0A847S5R4</accession>
<name>A0A847S5R4_9BACT</name>
<reference evidence="1 2" key="1">
    <citation type="submission" date="2020-04" db="EMBL/GenBank/DDBJ databases">
        <authorList>
            <person name="Yin C."/>
        </authorList>
    </citation>
    <scope>NUCLEOTIDE SEQUENCE [LARGE SCALE GENOMIC DNA]</scope>
    <source>
        <strain evidence="1 2">Ak56</strain>
    </source>
</reference>
<protein>
    <submittedName>
        <fullName evidence="1">Uncharacterized protein</fullName>
    </submittedName>
</protein>
<evidence type="ECO:0000313" key="1">
    <source>
        <dbReference type="EMBL" id="NLR77101.1"/>
    </source>
</evidence>
<dbReference type="Proteomes" id="UP000552864">
    <property type="component" value="Unassembled WGS sequence"/>
</dbReference>
<proteinExistence type="predicted"/>
<dbReference type="AlphaFoldDB" id="A0A847S5R4"/>
<sequence>MLFFTKADISSGERYSQRRWLPGSSHSYIGGNADVVYSACDDAGVAVRADVVDAADA</sequence>